<dbReference type="AlphaFoldDB" id="A0A1B9E0C9"/>
<sequence length="72" mass="7810">MHKMTQRSDLIGRLKAAGYNDPNAYVNLSDSELAGFAQKVLPELSAEAHNPSFESRENLTDGKGNFADGLTV</sequence>
<reference evidence="2 3" key="1">
    <citation type="submission" date="2016-03" db="EMBL/GenBank/DDBJ databases">
        <authorList>
            <person name="Ploux O."/>
        </authorList>
    </citation>
    <scope>NUCLEOTIDE SEQUENCE [LARGE SCALE GENOMIC DNA]</scope>
    <source>
        <strain evidence="2 3">LPB0076</strain>
    </source>
</reference>
<keyword evidence="3" id="KW-1185">Reference proteome</keyword>
<evidence type="ECO:0000256" key="1">
    <source>
        <dbReference type="SAM" id="MobiDB-lite"/>
    </source>
</evidence>
<dbReference type="STRING" id="1763534.GCA_001831475_00597"/>
<evidence type="ECO:0000313" key="2">
    <source>
        <dbReference type="EMBL" id="OCB75405.1"/>
    </source>
</evidence>
<comment type="caution">
    <text evidence="2">The sequence shown here is derived from an EMBL/GenBank/DDBJ whole genome shotgun (WGS) entry which is preliminary data.</text>
</comment>
<accession>A0A1B9E0C9</accession>
<name>A0A1B9E0C9_9FLAO</name>
<dbReference type="Proteomes" id="UP000093510">
    <property type="component" value="Unassembled WGS sequence"/>
</dbReference>
<evidence type="ECO:0000313" key="3">
    <source>
        <dbReference type="Proteomes" id="UP000093510"/>
    </source>
</evidence>
<gene>
    <name evidence="2" type="ORF">LPBF_08415</name>
</gene>
<dbReference type="EMBL" id="LVEP01000029">
    <property type="protein sequence ID" value="OCB75405.1"/>
    <property type="molecule type" value="Genomic_DNA"/>
</dbReference>
<protein>
    <submittedName>
        <fullName evidence="2">Uncharacterized protein</fullName>
    </submittedName>
</protein>
<proteinExistence type="predicted"/>
<feature type="region of interest" description="Disordered" evidence="1">
    <location>
        <begin position="49"/>
        <end position="72"/>
    </location>
</feature>
<organism evidence="2 3">
    <name type="scientific">Flavobacterium crassostreae</name>
    <dbReference type="NCBI Taxonomy" id="1763534"/>
    <lineage>
        <taxon>Bacteria</taxon>
        <taxon>Pseudomonadati</taxon>
        <taxon>Bacteroidota</taxon>
        <taxon>Flavobacteriia</taxon>
        <taxon>Flavobacteriales</taxon>
        <taxon>Flavobacteriaceae</taxon>
        <taxon>Flavobacterium</taxon>
    </lineage>
</organism>